<reference evidence="2" key="1">
    <citation type="journal article" date="2019" name="bioRxiv">
        <title>The Genome of the Zebra Mussel, Dreissena polymorpha: A Resource for Invasive Species Research.</title>
        <authorList>
            <person name="McCartney M.A."/>
            <person name="Auch B."/>
            <person name="Kono T."/>
            <person name="Mallez S."/>
            <person name="Zhang Y."/>
            <person name="Obille A."/>
            <person name="Becker A."/>
            <person name="Abrahante J.E."/>
            <person name="Garbe J."/>
            <person name="Badalamenti J.P."/>
            <person name="Herman A."/>
            <person name="Mangelson H."/>
            <person name="Liachko I."/>
            <person name="Sullivan S."/>
            <person name="Sone E.D."/>
            <person name="Koren S."/>
            <person name="Silverstein K.A.T."/>
            <person name="Beckman K.B."/>
            <person name="Gohl D.M."/>
        </authorList>
    </citation>
    <scope>NUCLEOTIDE SEQUENCE</scope>
    <source>
        <strain evidence="2">Duluth1</strain>
        <tissue evidence="2">Whole animal</tissue>
    </source>
</reference>
<dbReference type="Proteomes" id="UP000828390">
    <property type="component" value="Unassembled WGS sequence"/>
</dbReference>
<organism evidence="2 3">
    <name type="scientific">Dreissena polymorpha</name>
    <name type="common">Zebra mussel</name>
    <name type="synonym">Mytilus polymorpha</name>
    <dbReference type="NCBI Taxonomy" id="45954"/>
    <lineage>
        <taxon>Eukaryota</taxon>
        <taxon>Metazoa</taxon>
        <taxon>Spiralia</taxon>
        <taxon>Lophotrochozoa</taxon>
        <taxon>Mollusca</taxon>
        <taxon>Bivalvia</taxon>
        <taxon>Autobranchia</taxon>
        <taxon>Heteroconchia</taxon>
        <taxon>Euheterodonta</taxon>
        <taxon>Imparidentia</taxon>
        <taxon>Neoheterodontei</taxon>
        <taxon>Myida</taxon>
        <taxon>Dreissenoidea</taxon>
        <taxon>Dreissenidae</taxon>
        <taxon>Dreissena</taxon>
    </lineage>
</organism>
<dbReference type="EMBL" id="JAIWYP010000014">
    <property type="protein sequence ID" value="KAH3707404.1"/>
    <property type="molecule type" value="Genomic_DNA"/>
</dbReference>
<gene>
    <name evidence="2" type="ORF">DPMN_066810</name>
</gene>
<protein>
    <submittedName>
        <fullName evidence="2">Uncharacterized protein</fullName>
    </submittedName>
</protein>
<proteinExistence type="predicted"/>
<evidence type="ECO:0000313" key="2">
    <source>
        <dbReference type="EMBL" id="KAH3707404.1"/>
    </source>
</evidence>
<feature type="region of interest" description="Disordered" evidence="1">
    <location>
        <begin position="8"/>
        <end position="31"/>
    </location>
</feature>
<sequence length="60" mass="6761">MINIIITITITTSSPPSSPPSSHHHHHNQNRKICSNVVSTINEMQMHKEEFTLPKNAENS</sequence>
<evidence type="ECO:0000313" key="3">
    <source>
        <dbReference type="Proteomes" id="UP000828390"/>
    </source>
</evidence>
<reference evidence="2" key="2">
    <citation type="submission" date="2020-11" db="EMBL/GenBank/DDBJ databases">
        <authorList>
            <person name="McCartney M.A."/>
            <person name="Auch B."/>
            <person name="Kono T."/>
            <person name="Mallez S."/>
            <person name="Becker A."/>
            <person name="Gohl D.M."/>
            <person name="Silverstein K.A.T."/>
            <person name="Koren S."/>
            <person name="Bechman K.B."/>
            <person name="Herman A."/>
            <person name="Abrahante J.E."/>
            <person name="Garbe J."/>
        </authorList>
    </citation>
    <scope>NUCLEOTIDE SEQUENCE</scope>
    <source>
        <strain evidence="2">Duluth1</strain>
        <tissue evidence="2">Whole animal</tissue>
    </source>
</reference>
<keyword evidence="3" id="KW-1185">Reference proteome</keyword>
<dbReference type="AlphaFoldDB" id="A0A9D4BT35"/>
<comment type="caution">
    <text evidence="2">The sequence shown here is derived from an EMBL/GenBank/DDBJ whole genome shotgun (WGS) entry which is preliminary data.</text>
</comment>
<accession>A0A9D4BT35</accession>
<evidence type="ECO:0000256" key="1">
    <source>
        <dbReference type="SAM" id="MobiDB-lite"/>
    </source>
</evidence>
<name>A0A9D4BT35_DREPO</name>